<name>A0ABU7P5X0_9ACTN</name>
<accession>A0ABU7P5X0</accession>
<proteinExistence type="predicted"/>
<keyword evidence="2" id="KW-1185">Reference proteome</keyword>
<dbReference type="EMBL" id="JAZEWV010000002">
    <property type="protein sequence ID" value="MEE4541210.1"/>
    <property type="molecule type" value="Genomic_DNA"/>
</dbReference>
<comment type="caution">
    <text evidence="1">The sequence shown here is derived from an EMBL/GenBank/DDBJ whole genome shotgun (WGS) entry which is preliminary data.</text>
</comment>
<organism evidence="1 2">
    <name type="scientific">Actinacidiphila polyblastidii</name>
    <dbReference type="NCBI Taxonomy" id="3110430"/>
    <lineage>
        <taxon>Bacteria</taxon>
        <taxon>Bacillati</taxon>
        <taxon>Actinomycetota</taxon>
        <taxon>Actinomycetes</taxon>
        <taxon>Kitasatosporales</taxon>
        <taxon>Streptomycetaceae</taxon>
        <taxon>Actinacidiphila</taxon>
    </lineage>
</organism>
<evidence type="ECO:0000313" key="1">
    <source>
        <dbReference type="EMBL" id="MEE4541210.1"/>
    </source>
</evidence>
<protein>
    <submittedName>
        <fullName evidence="1">Uncharacterized protein</fullName>
    </submittedName>
</protein>
<sequence>MRSIVAGHVAVTATEFVELALGTPLELWLGVEGESEEERAARQAAARDILADDPSLFDRTTALAVETIGLTMPELLTLAPARPMVPARRRPRGKQVAA</sequence>
<dbReference type="Proteomes" id="UP001344658">
    <property type="component" value="Unassembled WGS sequence"/>
</dbReference>
<reference evidence="1 2" key="1">
    <citation type="submission" date="2023-12" db="EMBL/GenBank/DDBJ databases">
        <title>Streptomyces sp. V4-01.</title>
        <authorList>
            <person name="Somphong A."/>
            <person name="Phongsopitanun W."/>
        </authorList>
    </citation>
    <scope>NUCLEOTIDE SEQUENCE [LARGE SCALE GENOMIC DNA]</scope>
    <source>
        <strain evidence="1 2">V4-01</strain>
    </source>
</reference>
<gene>
    <name evidence="1" type="ORF">V2S66_04410</name>
</gene>
<evidence type="ECO:0000313" key="2">
    <source>
        <dbReference type="Proteomes" id="UP001344658"/>
    </source>
</evidence>
<dbReference type="RefSeq" id="WP_330793088.1">
    <property type="nucleotide sequence ID" value="NZ_JAZEWV010000002.1"/>
</dbReference>